<evidence type="ECO:0000313" key="3">
    <source>
        <dbReference type="EMBL" id="NYH90078.1"/>
    </source>
</evidence>
<name>A0A852ZE10_9ACTN</name>
<evidence type="ECO:0000256" key="1">
    <source>
        <dbReference type="PROSITE-ProRule" id="PRU01251"/>
    </source>
</evidence>
<dbReference type="InterPro" id="IPR004176">
    <property type="entry name" value="Clp_R_N"/>
</dbReference>
<dbReference type="AlphaFoldDB" id="A0A852ZE10"/>
<dbReference type="Proteomes" id="UP000579605">
    <property type="component" value="Unassembled WGS sequence"/>
</dbReference>
<dbReference type="InterPro" id="IPR036628">
    <property type="entry name" value="Clp_N_dom_sf"/>
</dbReference>
<dbReference type="SUPFAM" id="SSF81923">
    <property type="entry name" value="Double Clp-N motif"/>
    <property type="match status" value="1"/>
</dbReference>
<dbReference type="PANTHER" id="PTHR47016">
    <property type="entry name" value="ATP-DEPENDENT CLP PROTEASE ATP-BINDING SUBUNIT CLPT1, CHLOROPLASTIC"/>
    <property type="match status" value="1"/>
</dbReference>
<evidence type="ECO:0000313" key="4">
    <source>
        <dbReference type="Proteomes" id="UP000579605"/>
    </source>
</evidence>
<dbReference type="Gene3D" id="1.10.1780.10">
    <property type="entry name" value="Clp, N-terminal domain"/>
    <property type="match status" value="1"/>
</dbReference>
<dbReference type="Pfam" id="PF02861">
    <property type="entry name" value="Clp_N"/>
    <property type="match status" value="2"/>
</dbReference>
<keyword evidence="4" id="KW-1185">Reference proteome</keyword>
<reference evidence="3 4" key="1">
    <citation type="submission" date="2020-07" db="EMBL/GenBank/DDBJ databases">
        <title>Sequencing the genomes of 1000 actinobacteria strains.</title>
        <authorList>
            <person name="Klenk H.-P."/>
        </authorList>
    </citation>
    <scope>NUCLEOTIDE SEQUENCE [LARGE SCALE GENOMIC DNA]</scope>
    <source>
        <strain evidence="3 4">DSM 18448</strain>
    </source>
</reference>
<dbReference type="InterPro" id="IPR044217">
    <property type="entry name" value="CLPT1/2"/>
</dbReference>
<organism evidence="3 4">
    <name type="scientific">Actinopolymorpha rutila</name>
    <dbReference type="NCBI Taxonomy" id="446787"/>
    <lineage>
        <taxon>Bacteria</taxon>
        <taxon>Bacillati</taxon>
        <taxon>Actinomycetota</taxon>
        <taxon>Actinomycetes</taxon>
        <taxon>Propionibacteriales</taxon>
        <taxon>Actinopolymorphaceae</taxon>
        <taxon>Actinopolymorpha</taxon>
    </lineage>
</organism>
<dbReference type="PROSITE" id="PS51903">
    <property type="entry name" value="CLP_R"/>
    <property type="match status" value="1"/>
</dbReference>
<protein>
    <recommendedName>
        <fullName evidence="2">Clp R domain-containing protein</fullName>
    </recommendedName>
</protein>
<sequence>MTPAPSLQDLIETVRRDAGDDELDQLATARAMVNDLSETGDALLGHYVDRARRSGRSWTEISNMLGVTKQAVHKRFAGPSVEGFERFTTRARACLSAAGDAARALGHGYVGTEHLLLGLYAEPESIAARILTEAGTGPKAVRAAVVARLAAIATPGATERAAPPAGQELPRTPRANAALGAAVTEALELGHNYIGTEHLLLGLYHDAGSISAQVLAELGPDKQTAHDKVVEILADFTNPPSDPAN</sequence>
<accession>A0A852ZE10</accession>
<dbReference type="RefSeq" id="WP_179787697.1">
    <property type="nucleotide sequence ID" value="NZ_BAAARR010000024.1"/>
</dbReference>
<comment type="caution">
    <text evidence="3">The sequence shown here is derived from an EMBL/GenBank/DDBJ whole genome shotgun (WGS) entry which is preliminary data.</text>
</comment>
<dbReference type="EMBL" id="JACBZH010000001">
    <property type="protein sequence ID" value="NYH90078.1"/>
    <property type="molecule type" value="Genomic_DNA"/>
</dbReference>
<proteinExistence type="predicted"/>
<gene>
    <name evidence="3" type="ORF">F4554_002716</name>
</gene>
<keyword evidence="1" id="KW-0677">Repeat</keyword>
<dbReference type="PANTHER" id="PTHR47016:SF5">
    <property type="entry name" value="CLP DOMAIN SUPERFAMILY PROTEIN"/>
    <property type="match status" value="1"/>
</dbReference>
<feature type="domain" description="Clp R" evidence="2">
    <location>
        <begin position="84"/>
        <end position="235"/>
    </location>
</feature>
<evidence type="ECO:0000259" key="2">
    <source>
        <dbReference type="PROSITE" id="PS51903"/>
    </source>
</evidence>